<gene>
    <name evidence="2" type="ORF">RFI_08184</name>
</gene>
<feature type="non-terminal residue" evidence="2">
    <location>
        <position position="124"/>
    </location>
</feature>
<evidence type="ECO:0000313" key="3">
    <source>
        <dbReference type="Proteomes" id="UP000023152"/>
    </source>
</evidence>
<feature type="non-terminal residue" evidence="2">
    <location>
        <position position="1"/>
    </location>
</feature>
<keyword evidence="1" id="KW-0175">Coiled coil</keyword>
<sequence length="124" mass="14831">AQVEEWKLKYQDAVKKTCCCLLFVNGQVEQLQIDLTENRNEVAQSRQALLQLHLEMFQKLVESESKYEKEVNEHVQRQEQDRKQLEHYKKVLEEETNKVELLRLQLKQHQQTTTLKEQVVPVDI</sequence>
<accession>X6NUL2</accession>
<dbReference type="Proteomes" id="UP000023152">
    <property type="component" value="Unassembled WGS sequence"/>
</dbReference>
<reference evidence="2 3" key="1">
    <citation type="journal article" date="2013" name="Curr. Biol.">
        <title>The Genome of the Foraminiferan Reticulomyxa filosa.</title>
        <authorList>
            <person name="Glockner G."/>
            <person name="Hulsmann N."/>
            <person name="Schleicher M."/>
            <person name="Noegel A.A."/>
            <person name="Eichinger L."/>
            <person name="Gallinger C."/>
            <person name="Pawlowski J."/>
            <person name="Sierra R."/>
            <person name="Euteneuer U."/>
            <person name="Pillet L."/>
            <person name="Moustafa A."/>
            <person name="Platzer M."/>
            <person name="Groth M."/>
            <person name="Szafranski K."/>
            <person name="Schliwa M."/>
        </authorList>
    </citation>
    <scope>NUCLEOTIDE SEQUENCE [LARGE SCALE GENOMIC DNA]</scope>
</reference>
<comment type="caution">
    <text evidence="2">The sequence shown here is derived from an EMBL/GenBank/DDBJ whole genome shotgun (WGS) entry which is preliminary data.</text>
</comment>
<organism evidence="2 3">
    <name type="scientific">Reticulomyxa filosa</name>
    <dbReference type="NCBI Taxonomy" id="46433"/>
    <lineage>
        <taxon>Eukaryota</taxon>
        <taxon>Sar</taxon>
        <taxon>Rhizaria</taxon>
        <taxon>Retaria</taxon>
        <taxon>Foraminifera</taxon>
        <taxon>Monothalamids</taxon>
        <taxon>Reticulomyxidae</taxon>
        <taxon>Reticulomyxa</taxon>
    </lineage>
</organism>
<evidence type="ECO:0000256" key="1">
    <source>
        <dbReference type="SAM" id="Coils"/>
    </source>
</evidence>
<dbReference type="EMBL" id="ASPP01006361">
    <property type="protein sequence ID" value="ETO28942.1"/>
    <property type="molecule type" value="Genomic_DNA"/>
</dbReference>
<protein>
    <submittedName>
        <fullName evidence="2">Uncharacterized protein</fullName>
    </submittedName>
</protein>
<feature type="coiled-coil region" evidence="1">
    <location>
        <begin position="75"/>
        <end position="112"/>
    </location>
</feature>
<proteinExistence type="predicted"/>
<evidence type="ECO:0000313" key="2">
    <source>
        <dbReference type="EMBL" id="ETO28942.1"/>
    </source>
</evidence>
<dbReference type="AlphaFoldDB" id="X6NUL2"/>
<name>X6NUL2_RETFI</name>
<keyword evidence="3" id="KW-1185">Reference proteome</keyword>